<dbReference type="RefSeq" id="WP_316513081.1">
    <property type="nucleotide sequence ID" value="NZ_OY726395.1"/>
</dbReference>
<dbReference type="InterPro" id="IPR036661">
    <property type="entry name" value="Luciferase-like_sf"/>
</dbReference>
<accession>A0ABN9P8Y5</accession>
<evidence type="ECO:0000313" key="7">
    <source>
        <dbReference type="Proteomes" id="UP001190466"/>
    </source>
</evidence>
<keyword evidence="2" id="KW-0288">FMN</keyword>
<evidence type="ECO:0000256" key="3">
    <source>
        <dbReference type="ARBA" id="ARBA00023002"/>
    </source>
</evidence>
<dbReference type="PANTHER" id="PTHR42847">
    <property type="entry name" value="ALKANESULFONATE MONOOXYGENASE"/>
    <property type="match status" value="1"/>
</dbReference>
<dbReference type="Proteomes" id="UP001190466">
    <property type="component" value="Chromosome"/>
</dbReference>
<dbReference type="Gene3D" id="3.20.20.30">
    <property type="entry name" value="Luciferase-like domain"/>
    <property type="match status" value="1"/>
</dbReference>
<evidence type="ECO:0000259" key="5">
    <source>
        <dbReference type="Pfam" id="PF00296"/>
    </source>
</evidence>
<evidence type="ECO:0000313" key="6">
    <source>
        <dbReference type="EMBL" id="CAJ1587316.1"/>
    </source>
</evidence>
<keyword evidence="4" id="KW-0503">Monooxygenase</keyword>
<dbReference type="Pfam" id="PF00296">
    <property type="entry name" value="Bac_luciferase"/>
    <property type="match status" value="1"/>
</dbReference>
<keyword evidence="1" id="KW-0285">Flavoprotein</keyword>
<dbReference type="InterPro" id="IPR050172">
    <property type="entry name" value="SsuD_RutA_monooxygenase"/>
</dbReference>
<evidence type="ECO:0000256" key="2">
    <source>
        <dbReference type="ARBA" id="ARBA00022643"/>
    </source>
</evidence>
<name>A0ABN9P8Y5_9MYCO</name>
<keyword evidence="7" id="KW-1185">Reference proteome</keyword>
<dbReference type="InterPro" id="IPR011251">
    <property type="entry name" value="Luciferase-like_dom"/>
</dbReference>
<dbReference type="EMBL" id="OY726395">
    <property type="protein sequence ID" value="CAJ1587316.1"/>
    <property type="molecule type" value="Genomic_DNA"/>
</dbReference>
<dbReference type="SUPFAM" id="SSF51679">
    <property type="entry name" value="Bacterial luciferase-like"/>
    <property type="match status" value="1"/>
</dbReference>
<dbReference type="PANTHER" id="PTHR42847:SF4">
    <property type="entry name" value="ALKANESULFONATE MONOOXYGENASE-RELATED"/>
    <property type="match status" value="1"/>
</dbReference>
<proteinExistence type="predicted"/>
<feature type="domain" description="Luciferase-like" evidence="5">
    <location>
        <begin position="24"/>
        <end position="240"/>
    </location>
</feature>
<sequence length="305" mass="32945">MSTPRMRISMGLPTLFPHERETELAWYRKIDQGPWDGLVTYERLLYPNSWSVIPQLGAAAAMTERVRLWTDVVALPLHNPVLFAKDLATVDVLSGGRLTLGVGIGAWDEDYLAVDSPLDRKRQRMDAAVATMRSVWAQEPPVAGHLPVGPKPAQNGGIPLVAGVIGPKALARAARWADGVSDPAHSLHFDAEGLAAQRERVVEAWRVAGRTDRPHFSAPVWFALGPDPQNQLGEHVVDFWDQEVGNVDAESSYLTAPNAGTLNCGAAGLLAAVNGARAAGLDEIRLVPTTADPDEIDRAREVLGI</sequence>
<organism evidence="6 7">
    <name type="scientific">[Mycobacterium] wendilense</name>
    <dbReference type="NCBI Taxonomy" id="3064284"/>
    <lineage>
        <taxon>Bacteria</taxon>
        <taxon>Bacillati</taxon>
        <taxon>Actinomycetota</taxon>
        <taxon>Actinomycetes</taxon>
        <taxon>Mycobacteriales</taxon>
        <taxon>Mycobacteriaceae</taxon>
        <taxon>Mycolicibacter</taxon>
    </lineage>
</organism>
<reference evidence="6 7" key="1">
    <citation type="submission" date="2023-08" db="EMBL/GenBank/DDBJ databases">
        <authorList>
            <person name="Folkvardsen B D."/>
            <person name="Norman A."/>
        </authorList>
    </citation>
    <scope>NUCLEOTIDE SEQUENCE [LARGE SCALE GENOMIC DNA]</scope>
    <source>
        <strain evidence="6 7">Mu0050</strain>
    </source>
</reference>
<keyword evidence="3" id="KW-0560">Oxidoreductase</keyword>
<evidence type="ECO:0000256" key="4">
    <source>
        <dbReference type="ARBA" id="ARBA00023033"/>
    </source>
</evidence>
<gene>
    <name evidence="6" type="ORF">MU0050_004732</name>
</gene>
<protein>
    <submittedName>
        <fullName evidence="6">LLM class flavin-dependent oxidoreductase</fullName>
    </submittedName>
</protein>
<evidence type="ECO:0000256" key="1">
    <source>
        <dbReference type="ARBA" id="ARBA00022630"/>
    </source>
</evidence>